<dbReference type="PANTHER" id="PTHR23120">
    <property type="entry name" value="MAESTRO-RELATED HEAT DOMAIN-CONTAINING"/>
    <property type="match status" value="1"/>
</dbReference>
<evidence type="ECO:0000313" key="2">
    <source>
        <dbReference type="Proteomes" id="UP000327157"/>
    </source>
</evidence>
<organism evidence="1 2">
    <name type="scientific">Pyrus ussuriensis x Pyrus communis</name>
    <dbReference type="NCBI Taxonomy" id="2448454"/>
    <lineage>
        <taxon>Eukaryota</taxon>
        <taxon>Viridiplantae</taxon>
        <taxon>Streptophyta</taxon>
        <taxon>Embryophyta</taxon>
        <taxon>Tracheophyta</taxon>
        <taxon>Spermatophyta</taxon>
        <taxon>Magnoliopsida</taxon>
        <taxon>eudicotyledons</taxon>
        <taxon>Gunneridae</taxon>
        <taxon>Pentapetalae</taxon>
        <taxon>rosids</taxon>
        <taxon>fabids</taxon>
        <taxon>Rosales</taxon>
        <taxon>Rosaceae</taxon>
        <taxon>Amygdaloideae</taxon>
        <taxon>Maleae</taxon>
        <taxon>Pyrus</taxon>
    </lineage>
</organism>
<dbReference type="Proteomes" id="UP000327157">
    <property type="component" value="Unassembled WGS sequence"/>
</dbReference>
<keyword evidence="2" id="KW-1185">Reference proteome</keyword>
<dbReference type="OrthoDB" id="1884734at2759"/>
<reference evidence="1 2" key="1">
    <citation type="submission" date="2019-09" db="EMBL/GenBank/DDBJ databases">
        <authorList>
            <person name="Ou C."/>
        </authorList>
    </citation>
    <scope>NUCLEOTIDE SEQUENCE [LARGE SCALE GENOMIC DNA]</scope>
    <source>
        <strain evidence="1">S2</strain>
        <tissue evidence="1">Leaf</tissue>
    </source>
</reference>
<proteinExistence type="predicted"/>
<sequence length="236" mass="26146">MYLPRCADTNSEVRKASAQDASIDPSEVFQQNYFLCLYITNKEGAAVCDKIKQSAEGAIQAVIEFVTRRGTELSETDVSRTTQALLMATAHVTEKHLRQETLAAAFSQHTVLSSLFLEHVISVLDQYPILKGDSEKGENPSHLVDGQMEDDILQAAIIAVTAFFRGDGKIGKKAVQQNYASVLAELTLQLGSCHGLASRGQHDPLRCMQEFSLFIFEKEPRFHCMTTTQVNKMSTK</sequence>
<dbReference type="InterPro" id="IPR045206">
    <property type="entry name" value="Maestro_heat-like_prot"/>
</dbReference>
<name>A0A5N5H655_9ROSA</name>
<dbReference type="EMBL" id="SMOL01000284">
    <property type="protein sequence ID" value="KAB2620850.1"/>
    <property type="molecule type" value="Genomic_DNA"/>
</dbReference>
<comment type="caution">
    <text evidence="1">The sequence shown here is derived from an EMBL/GenBank/DDBJ whole genome shotgun (WGS) entry which is preliminary data.</text>
</comment>
<accession>A0A5N5H655</accession>
<protein>
    <submittedName>
        <fullName evidence="1">Protein SHOOT GRAVITROPISM 6</fullName>
    </submittedName>
</protein>
<dbReference type="PANTHER" id="PTHR23120:SF0">
    <property type="entry name" value="MAESTRO HEAT-LIKE REPEAT FAMILY MEMBER 1"/>
    <property type="match status" value="1"/>
</dbReference>
<dbReference type="GO" id="GO:0005737">
    <property type="term" value="C:cytoplasm"/>
    <property type="evidence" value="ECO:0007669"/>
    <property type="project" value="TreeGrafter"/>
</dbReference>
<reference evidence="1 2" key="2">
    <citation type="submission" date="2019-11" db="EMBL/GenBank/DDBJ databases">
        <title>A de novo genome assembly of a pear dwarfing rootstock.</title>
        <authorList>
            <person name="Wang F."/>
            <person name="Wang J."/>
            <person name="Li S."/>
            <person name="Zhang Y."/>
            <person name="Fang M."/>
            <person name="Ma L."/>
            <person name="Zhao Y."/>
            <person name="Jiang S."/>
        </authorList>
    </citation>
    <scope>NUCLEOTIDE SEQUENCE [LARGE SCALE GENOMIC DNA]</scope>
    <source>
        <strain evidence="1">S2</strain>
        <tissue evidence="1">Leaf</tissue>
    </source>
</reference>
<gene>
    <name evidence="1" type="ORF">D8674_041411</name>
</gene>
<dbReference type="AlphaFoldDB" id="A0A5N5H655"/>
<evidence type="ECO:0000313" key="1">
    <source>
        <dbReference type="EMBL" id="KAB2620850.1"/>
    </source>
</evidence>